<feature type="region of interest" description="Disordered" evidence="1">
    <location>
        <begin position="1"/>
        <end position="133"/>
    </location>
</feature>
<dbReference type="Proteomes" id="UP000266723">
    <property type="component" value="Unassembled WGS sequence"/>
</dbReference>
<evidence type="ECO:0000313" key="2">
    <source>
        <dbReference type="EMBL" id="KAF3544052.1"/>
    </source>
</evidence>
<sequence length="133" mass="15573">MTAESRTKNRGPLWRAYTPLFSCGETERRSSTHTLGQRSDPDLSTIDSSKADSKPLRHPRSTSSRRNSGERNHGRPWFPIYLKKNPEPPSKEERHDEESNREKAWTWEHCQGWRPEQKHPPNETVEQKTQRLG</sequence>
<dbReference type="EMBL" id="QGKV02000832">
    <property type="protein sequence ID" value="KAF3544052.1"/>
    <property type="molecule type" value="Genomic_DNA"/>
</dbReference>
<organism evidence="2 3">
    <name type="scientific">Brassica cretica</name>
    <name type="common">Mustard</name>
    <dbReference type="NCBI Taxonomy" id="69181"/>
    <lineage>
        <taxon>Eukaryota</taxon>
        <taxon>Viridiplantae</taxon>
        <taxon>Streptophyta</taxon>
        <taxon>Embryophyta</taxon>
        <taxon>Tracheophyta</taxon>
        <taxon>Spermatophyta</taxon>
        <taxon>Magnoliopsida</taxon>
        <taxon>eudicotyledons</taxon>
        <taxon>Gunneridae</taxon>
        <taxon>Pentapetalae</taxon>
        <taxon>rosids</taxon>
        <taxon>malvids</taxon>
        <taxon>Brassicales</taxon>
        <taxon>Brassicaceae</taxon>
        <taxon>Brassiceae</taxon>
        <taxon>Brassica</taxon>
    </lineage>
</organism>
<protein>
    <submittedName>
        <fullName evidence="2">Uncharacterized protein</fullName>
    </submittedName>
</protein>
<comment type="caution">
    <text evidence="2">The sequence shown here is derived from an EMBL/GenBank/DDBJ whole genome shotgun (WGS) entry which is preliminary data.</text>
</comment>
<keyword evidence="3" id="KW-1185">Reference proteome</keyword>
<evidence type="ECO:0000256" key="1">
    <source>
        <dbReference type="SAM" id="MobiDB-lite"/>
    </source>
</evidence>
<feature type="compositionally biased region" description="Basic and acidic residues" evidence="1">
    <location>
        <begin position="84"/>
        <end position="106"/>
    </location>
</feature>
<name>A0ABQ7BYN8_BRACR</name>
<gene>
    <name evidence="2" type="ORF">DY000_02009495</name>
</gene>
<evidence type="ECO:0000313" key="3">
    <source>
        <dbReference type="Proteomes" id="UP000266723"/>
    </source>
</evidence>
<reference evidence="2 3" key="1">
    <citation type="journal article" date="2020" name="BMC Genomics">
        <title>Intraspecific diversification of the crop wild relative Brassica cretica Lam. using demographic model selection.</title>
        <authorList>
            <person name="Kioukis A."/>
            <person name="Michalopoulou V.A."/>
            <person name="Briers L."/>
            <person name="Pirintsos S."/>
            <person name="Studholme D.J."/>
            <person name="Pavlidis P."/>
            <person name="Sarris P.F."/>
        </authorList>
    </citation>
    <scope>NUCLEOTIDE SEQUENCE [LARGE SCALE GENOMIC DNA]</scope>
    <source>
        <strain evidence="3">cv. PFS-1207/04</strain>
    </source>
</reference>
<proteinExistence type="predicted"/>
<feature type="compositionally biased region" description="Basic and acidic residues" evidence="1">
    <location>
        <begin position="115"/>
        <end position="133"/>
    </location>
</feature>
<accession>A0ABQ7BYN8</accession>